<dbReference type="SUPFAM" id="SSF52172">
    <property type="entry name" value="CheY-like"/>
    <property type="match status" value="1"/>
</dbReference>
<feature type="domain" description="Response regulatory" evidence="3">
    <location>
        <begin position="11"/>
        <end position="127"/>
    </location>
</feature>
<keyword evidence="1" id="KW-0597">Phosphoprotein</keyword>
<dbReference type="GO" id="GO:0000160">
    <property type="term" value="P:phosphorelay signal transduction system"/>
    <property type="evidence" value="ECO:0007669"/>
    <property type="project" value="InterPro"/>
</dbReference>
<dbReference type="Gene3D" id="1.10.287.70">
    <property type="match status" value="1"/>
</dbReference>
<reference evidence="4 5" key="1">
    <citation type="submission" date="2019-10" db="EMBL/GenBank/DDBJ databases">
        <title>Dictyobacter vulcani sp. nov., within the class Ktedonobacteria, isolated from soil of volcanic Mt. Zao.</title>
        <authorList>
            <person name="Zheng Y."/>
            <person name="Wang C.M."/>
            <person name="Sakai Y."/>
            <person name="Abe K."/>
            <person name="Yokota A."/>
            <person name="Yabe S."/>
        </authorList>
    </citation>
    <scope>NUCLEOTIDE SEQUENCE [LARGE SCALE GENOMIC DNA]</scope>
    <source>
        <strain evidence="4 5">W12</strain>
    </source>
</reference>
<evidence type="ECO:0000259" key="3">
    <source>
        <dbReference type="PROSITE" id="PS50110"/>
    </source>
</evidence>
<proteinExistence type="predicted"/>
<keyword evidence="2" id="KW-0812">Transmembrane</keyword>
<dbReference type="RefSeq" id="WP_151755283.1">
    <property type="nucleotide sequence ID" value="NZ_BKZW01000001.1"/>
</dbReference>
<evidence type="ECO:0000313" key="4">
    <source>
        <dbReference type="EMBL" id="GER87261.1"/>
    </source>
</evidence>
<keyword evidence="5" id="KW-1185">Reference proteome</keyword>
<evidence type="ECO:0000256" key="2">
    <source>
        <dbReference type="SAM" id="Phobius"/>
    </source>
</evidence>
<feature type="transmembrane region" description="Helical" evidence="2">
    <location>
        <begin position="161"/>
        <end position="194"/>
    </location>
</feature>
<dbReference type="InterPro" id="IPR011006">
    <property type="entry name" value="CheY-like_superfamily"/>
</dbReference>
<keyword evidence="2" id="KW-0472">Membrane</keyword>
<dbReference type="Gene3D" id="3.40.50.2300">
    <property type="match status" value="1"/>
</dbReference>
<dbReference type="InterPro" id="IPR001789">
    <property type="entry name" value="Sig_transdc_resp-reg_receiver"/>
</dbReference>
<dbReference type="AlphaFoldDB" id="A0A5J4KLZ1"/>
<keyword evidence="2" id="KW-1133">Transmembrane helix</keyword>
<comment type="caution">
    <text evidence="4">The sequence shown here is derived from an EMBL/GenBank/DDBJ whole genome shotgun (WGS) entry which is preliminary data.</text>
</comment>
<evidence type="ECO:0000313" key="5">
    <source>
        <dbReference type="Proteomes" id="UP000326912"/>
    </source>
</evidence>
<accession>A0A5J4KLZ1</accession>
<organism evidence="4 5">
    <name type="scientific">Dictyobacter vulcani</name>
    <dbReference type="NCBI Taxonomy" id="2607529"/>
    <lineage>
        <taxon>Bacteria</taxon>
        <taxon>Bacillati</taxon>
        <taxon>Chloroflexota</taxon>
        <taxon>Ktedonobacteria</taxon>
        <taxon>Ktedonobacterales</taxon>
        <taxon>Dictyobacteraceae</taxon>
        <taxon>Dictyobacter</taxon>
    </lineage>
</organism>
<name>A0A5J4KLZ1_9CHLR</name>
<protein>
    <recommendedName>
        <fullName evidence="3">Response regulatory domain-containing protein</fullName>
    </recommendedName>
</protein>
<evidence type="ECO:0000256" key="1">
    <source>
        <dbReference type="PROSITE-ProRule" id="PRU00169"/>
    </source>
</evidence>
<dbReference type="Proteomes" id="UP000326912">
    <property type="component" value="Unassembled WGS sequence"/>
</dbReference>
<dbReference type="PROSITE" id="PS50110">
    <property type="entry name" value="RESPONSE_REGULATORY"/>
    <property type="match status" value="1"/>
</dbReference>
<dbReference type="EMBL" id="BKZW01000001">
    <property type="protein sequence ID" value="GER87261.1"/>
    <property type="molecule type" value="Genomic_DNA"/>
</dbReference>
<feature type="modified residue" description="4-aspartylphosphate" evidence="1">
    <location>
        <position position="59"/>
    </location>
</feature>
<gene>
    <name evidence="4" type="ORF">KDW_14230</name>
</gene>
<sequence>MSQGQKLSAATVLVLEADPLMRRLITLGLRHRGLEVIEATSLATISSTDLQALDLLILDVDDGVTCDWTLLEAVQSHPELSDLPSVVLSWDAPMAEPREALTSTPQYVSVSKPFDARALHEGVDHLLQARIREQNERLAQAEAVLLAAYHKDSPPSIWPALTAAGVFLALIGLVWQFAIVLIGLAIIVTGLLLWTLGSHSQVEKAPEIAFSVGK</sequence>